<gene>
    <name evidence="14" type="ORF">BOTBODRAFT_37357</name>
</gene>
<keyword evidence="15" id="KW-1185">Reference proteome</keyword>
<dbReference type="GO" id="GO:0005953">
    <property type="term" value="C:CAAX-protein geranylgeranyltransferase complex"/>
    <property type="evidence" value="ECO:0007669"/>
    <property type="project" value="TreeGrafter"/>
</dbReference>
<accession>A0A067M0M9</accession>
<evidence type="ECO:0000256" key="9">
    <source>
        <dbReference type="ARBA" id="ARBA00040965"/>
    </source>
</evidence>
<evidence type="ECO:0000256" key="12">
    <source>
        <dbReference type="ARBA" id="ARBA00043086"/>
    </source>
</evidence>
<name>A0A067M0M9_BOTB1</name>
<dbReference type="SUPFAM" id="SSF48439">
    <property type="entry name" value="Protein prenylyltransferase"/>
    <property type="match status" value="1"/>
</dbReference>
<evidence type="ECO:0000256" key="10">
    <source>
        <dbReference type="ARBA" id="ARBA00041392"/>
    </source>
</evidence>
<dbReference type="InterPro" id="IPR002088">
    <property type="entry name" value="Prenyl_trans_a"/>
</dbReference>
<dbReference type="OrthoDB" id="10255768at2759"/>
<evidence type="ECO:0000256" key="6">
    <source>
        <dbReference type="ARBA" id="ARBA00022679"/>
    </source>
</evidence>
<keyword evidence="5" id="KW-0637">Prenyltransferase</keyword>
<dbReference type="GO" id="GO:0004660">
    <property type="term" value="F:protein farnesyltransferase activity"/>
    <property type="evidence" value="ECO:0007669"/>
    <property type="project" value="UniProtKB-EC"/>
</dbReference>
<reference evidence="15" key="1">
    <citation type="journal article" date="2014" name="Proc. Natl. Acad. Sci. U.S.A.">
        <title>Extensive sampling of basidiomycete genomes demonstrates inadequacy of the white-rot/brown-rot paradigm for wood decay fungi.</title>
        <authorList>
            <person name="Riley R."/>
            <person name="Salamov A.A."/>
            <person name="Brown D.W."/>
            <person name="Nagy L.G."/>
            <person name="Floudas D."/>
            <person name="Held B.W."/>
            <person name="Levasseur A."/>
            <person name="Lombard V."/>
            <person name="Morin E."/>
            <person name="Otillar R."/>
            <person name="Lindquist E.A."/>
            <person name="Sun H."/>
            <person name="LaButti K.M."/>
            <person name="Schmutz J."/>
            <person name="Jabbour D."/>
            <person name="Luo H."/>
            <person name="Baker S.E."/>
            <person name="Pisabarro A.G."/>
            <person name="Walton J.D."/>
            <person name="Blanchette R.A."/>
            <person name="Henrissat B."/>
            <person name="Martin F."/>
            <person name="Cullen D."/>
            <person name="Hibbett D.S."/>
            <person name="Grigoriev I.V."/>
        </authorList>
    </citation>
    <scope>NUCLEOTIDE SEQUENCE [LARGE SCALE GENOMIC DNA]</scope>
    <source>
        <strain evidence="15">FD-172 SS1</strain>
    </source>
</reference>
<dbReference type="Proteomes" id="UP000027195">
    <property type="component" value="Unassembled WGS sequence"/>
</dbReference>
<evidence type="ECO:0000256" key="5">
    <source>
        <dbReference type="ARBA" id="ARBA00022602"/>
    </source>
</evidence>
<evidence type="ECO:0000256" key="4">
    <source>
        <dbReference type="ARBA" id="ARBA00012702"/>
    </source>
</evidence>
<dbReference type="GO" id="GO:0004662">
    <property type="term" value="F:CAAX-protein geranylgeranyltransferase activity"/>
    <property type="evidence" value="ECO:0007669"/>
    <property type="project" value="UniProtKB-EC"/>
</dbReference>
<dbReference type="STRING" id="930990.A0A067M0M9"/>
<evidence type="ECO:0000256" key="7">
    <source>
        <dbReference type="ARBA" id="ARBA00022737"/>
    </source>
</evidence>
<comment type="cofactor">
    <cofactor evidence="1">
        <name>Mg(2+)</name>
        <dbReference type="ChEBI" id="CHEBI:18420"/>
    </cofactor>
</comment>
<sequence length="352" mass="40424">MSTSRIPETYIPYAERPDWADVTPIPQHDSLDPLVPIHYTPEYKDATDYFRGVVQAGERSERVLDLTEYIISLNPSHYSVWQYRYSTLIALKSDLAAELKLMNTIAAENLKSYQVWHHRRLLLTQLRSAEGELDFIAAALEEDKKNYHTWAYRQWVLAEFNDDEMWAGELGLIEKLLDKDVRNNSAWSHRFFIVWDSGIRKGEEDRETVTRRELAYTKEMISLAPNNASAWNYLRGVLERTATPLSSLEAFVAPYARAHSHISGFITPASNETEGVFIDLENPLPSESASLPCPLAIEFLADIWEEKGGEEGAKKASEYFASLAEKYDPMRKRYWEFRQKEAQAPHPVTVSA</sequence>
<comment type="similarity">
    <text evidence="2">Belongs to the protein prenyltransferase subunit alpha family.</text>
</comment>
<dbReference type="EC" id="2.5.1.58" evidence="4"/>
<dbReference type="GO" id="GO:0005965">
    <property type="term" value="C:protein farnesyltransferase complex"/>
    <property type="evidence" value="ECO:0007669"/>
    <property type="project" value="TreeGrafter"/>
</dbReference>
<proteinExistence type="inferred from homology"/>
<organism evidence="14 15">
    <name type="scientific">Botryobasidium botryosum (strain FD-172 SS1)</name>
    <dbReference type="NCBI Taxonomy" id="930990"/>
    <lineage>
        <taxon>Eukaryota</taxon>
        <taxon>Fungi</taxon>
        <taxon>Dikarya</taxon>
        <taxon>Basidiomycota</taxon>
        <taxon>Agaricomycotina</taxon>
        <taxon>Agaricomycetes</taxon>
        <taxon>Cantharellales</taxon>
        <taxon>Botryobasidiaceae</taxon>
        <taxon>Botryobasidium</taxon>
    </lineage>
</organism>
<evidence type="ECO:0000313" key="15">
    <source>
        <dbReference type="Proteomes" id="UP000027195"/>
    </source>
</evidence>
<dbReference type="HOGENOM" id="CLU_026582_1_1_1"/>
<dbReference type="FunCoup" id="A0A067M0M9">
    <property type="interactions" value="134"/>
</dbReference>
<dbReference type="AlphaFoldDB" id="A0A067M0M9"/>
<evidence type="ECO:0000256" key="3">
    <source>
        <dbReference type="ARBA" id="ARBA00012700"/>
    </source>
</evidence>
<dbReference type="Gene3D" id="1.25.40.120">
    <property type="entry name" value="Protein prenylyltransferase"/>
    <property type="match status" value="1"/>
</dbReference>
<protein>
    <recommendedName>
        <fullName evidence="9">Protein farnesyltransferase/geranylgeranyltransferase type-1 subunit alpha</fullName>
        <ecNumber evidence="4">2.5.1.58</ecNumber>
        <ecNumber evidence="3">2.5.1.59</ecNumber>
    </recommendedName>
    <alternativeName>
        <fullName evidence="12">CAAX farnesyltransferase subunit alpha</fullName>
    </alternativeName>
    <alternativeName>
        <fullName evidence="11">FTase-alpha</fullName>
    </alternativeName>
    <alternativeName>
        <fullName evidence="10">Ras proteins prenyltransferase subunit alpha</fullName>
    </alternativeName>
    <alternativeName>
        <fullName evidence="13">Type I protein geranyl-geranyltransferase subunit alpha</fullName>
    </alternativeName>
</protein>
<evidence type="ECO:0000256" key="8">
    <source>
        <dbReference type="ARBA" id="ARBA00022842"/>
    </source>
</evidence>
<dbReference type="InParanoid" id="A0A067M0M9"/>
<dbReference type="EC" id="2.5.1.59" evidence="3"/>
<evidence type="ECO:0000313" key="14">
    <source>
        <dbReference type="EMBL" id="KDQ09114.1"/>
    </source>
</evidence>
<keyword evidence="8" id="KW-0460">Magnesium</keyword>
<keyword evidence="6" id="KW-0808">Transferase</keyword>
<evidence type="ECO:0000256" key="13">
    <source>
        <dbReference type="ARBA" id="ARBA00043219"/>
    </source>
</evidence>
<dbReference type="PANTHER" id="PTHR11129:SF1">
    <property type="entry name" value="PROTEIN FARNESYLTRANSFERASE_GERANYLGERANYLTRANSFERASE TYPE-1 SUBUNIT ALPHA"/>
    <property type="match status" value="1"/>
</dbReference>
<evidence type="ECO:0000256" key="2">
    <source>
        <dbReference type="ARBA" id="ARBA00006734"/>
    </source>
</evidence>
<dbReference type="EMBL" id="KL198082">
    <property type="protein sequence ID" value="KDQ09114.1"/>
    <property type="molecule type" value="Genomic_DNA"/>
</dbReference>
<keyword evidence="7" id="KW-0677">Repeat</keyword>
<dbReference type="PANTHER" id="PTHR11129">
    <property type="entry name" value="PROTEIN FARNESYLTRANSFERASE ALPHA SUBUNIT/RAB GERANYLGERANYL TRANSFERASE ALPHA SUBUNIT"/>
    <property type="match status" value="1"/>
</dbReference>
<evidence type="ECO:0000256" key="1">
    <source>
        <dbReference type="ARBA" id="ARBA00001946"/>
    </source>
</evidence>
<evidence type="ECO:0000256" key="11">
    <source>
        <dbReference type="ARBA" id="ARBA00042436"/>
    </source>
</evidence>
<dbReference type="Pfam" id="PF01239">
    <property type="entry name" value="PPTA"/>
    <property type="match status" value="5"/>
</dbReference>
<dbReference type="PROSITE" id="PS51147">
    <property type="entry name" value="PFTA"/>
    <property type="match status" value="5"/>
</dbReference>